<keyword evidence="3" id="KW-1185">Reference proteome</keyword>
<feature type="transmembrane region" description="Helical" evidence="1">
    <location>
        <begin position="5"/>
        <end position="22"/>
    </location>
</feature>
<evidence type="ECO:0000313" key="2">
    <source>
        <dbReference type="EMBL" id="SFM37802.1"/>
    </source>
</evidence>
<evidence type="ECO:0000256" key="1">
    <source>
        <dbReference type="SAM" id="Phobius"/>
    </source>
</evidence>
<feature type="transmembrane region" description="Helical" evidence="1">
    <location>
        <begin position="28"/>
        <end position="47"/>
    </location>
</feature>
<gene>
    <name evidence="2" type="ORF">SAMN04488054_14017</name>
</gene>
<dbReference type="STRING" id="266892.SAMN04488054_14017"/>
<dbReference type="Proteomes" id="UP000199668">
    <property type="component" value="Unassembled WGS sequence"/>
</dbReference>
<reference evidence="2 3" key="1">
    <citation type="submission" date="2016-10" db="EMBL/GenBank/DDBJ databases">
        <authorList>
            <person name="de Groot N.N."/>
        </authorList>
    </citation>
    <scope>NUCLEOTIDE SEQUENCE [LARGE SCALE GENOMIC DNA]</scope>
    <source>
        <strain evidence="2 3">CGMCC 1.6134</strain>
    </source>
</reference>
<protein>
    <submittedName>
        <fullName evidence="2">Uncharacterized protein</fullName>
    </submittedName>
</protein>
<keyword evidence="1" id="KW-0472">Membrane</keyword>
<accession>A0A1I4QCH1</accession>
<name>A0A1I4QCH1_9BACI</name>
<proteinExistence type="predicted"/>
<dbReference type="AlphaFoldDB" id="A0A1I4QCH1"/>
<sequence length="56" mass="6538">MRRYIGVFVFFLFLSFLVYFLSGSSVTVFSIQLSVVITLLVYIIDLLEEDNKTHDK</sequence>
<keyword evidence="1" id="KW-0812">Transmembrane</keyword>
<evidence type="ECO:0000313" key="3">
    <source>
        <dbReference type="Proteomes" id="UP000199668"/>
    </source>
</evidence>
<dbReference type="EMBL" id="FOTY01000040">
    <property type="protein sequence ID" value="SFM37802.1"/>
    <property type="molecule type" value="Genomic_DNA"/>
</dbReference>
<organism evidence="2 3">
    <name type="scientific">Salibacterium qingdaonense</name>
    <dbReference type="NCBI Taxonomy" id="266892"/>
    <lineage>
        <taxon>Bacteria</taxon>
        <taxon>Bacillati</taxon>
        <taxon>Bacillota</taxon>
        <taxon>Bacilli</taxon>
        <taxon>Bacillales</taxon>
        <taxon>Bacillaceae</taxon>
    </lineage>
</organism>
<keyword evidence="1" id="KW-1133">Transmembrane helix</keyword>